<name>A0ACC0ITQ8_9ERIC</name>
<proteinExistence type="predicted"/>
<dbReference type="Proteomes" id="UP001060215">
    <property type="component" value="Chromosome 3"/>
</dbReference>
<gene>
    <name evidence="1" type="ORF">LOK49_LG02G00653</name>
</gene>
<evidence type="ECO:0000313" key="2">
    <source>
        <dbReference type="Proteomes" id="UP001060215"/>
    </source>
</evidence>
<organism evidence="1 2">
    <name type="scientific">Camellia lanceoleosa</name>
    <dbReference type="NCBI Taxonomy" id="1840588"/>
    <lineage>
        <taxon>Eukaryota</taxon>
        <taxon>Viridiplantae</taxon>
        <taxon>Streptophyta</taxon>
        <taxon>Embryophyta</taxon>
        <taxon>Tracheophyta</taxon>
        <taxon>Spermatophyta</taxon>
        <taxon>Magnoliopsida</taxon>
        <taxon>eudicotyledons</taxon>
        <taxon>Gunneridae</taxon>
        <taxon>Pentapetalae</taxon>
        <taxon>asterids</taxon>
        <taxon>Ericales</taxon>
        <taxon>Theaceae</taxon>
        <taxon>Camellia</taxon>
    </lineage>
</organism>
<reference evidence="1 2" key="1">
    <citation type="journal article" date="2022" name="Plant J.">
        <title>Chromosome-level genome of Camellia lanceoleosa provides a valuable resource for understanding genome evolution and self-incompatibility.</title>
        <authorList>
            <person name="Gong W."/>
            <person name="Xiao S."/>
            <person name="Wang L."/>
            <person name="Liao Z."/>
            <person name="Chang Y."/>
            <person name="Mo W."/>
            <person name="Hu G."/>
            <person name="Li W."/>
            <person name="Zhao G."/>
            <person name="Zhu H."/>
            <person name="Hu X."/>
            <person name="Ji K."/>
            <person name="Xiang X."/>
            <person name="Song Q."/>
            <person name="Yuan D."/>
            <person name="Jin S."/>
            <person name="Zhang L."/>
        </authorList>
    </citation>
    <scope>NUCLEOTIDE SEQUENCE [LARGE SCALE GENOMIC DNA]</scope>
    <source>
        <strain evidence="1">SQ_2022a</strain>
    </source>
</reference>
<keyword evidence="2" id="KW-1185">Reference proteome</keyword>
<accession>A0ACC0ITQ8</accession>
<protein>
    <submittedName>
        <fullName evidence="1">Uncharacterized protein</fullName>
    </submittedName>
</protein>
<comment type="caution">
    <text evidence="1">The sequence shown here is derived from an EMBL/GenBank/DDBJ whole genome shotgun (WGS) entry which is preliminary data.</text>
</comment>
<sequence length="98" mass="10722">MLDSSHLPRWLEALLGEKFFNAYKKIQHILRTEGKLSSYIFECLYLTLPEPGFDDGQMTPDTVLEPAGSLRTSSGSSRSGGVAGEGVAGKWVAPPRPR</sequence>
<evidence type="ECO:0000313" key="1">
    <source>
        <dbReference type="EMBL" id="KAI8028654.1"/>
    </source>
</evidence>
<dbReference type="EMBL" id="CM045760">
    <property type="protein sequence ID" value="KAI8028654.1"/>
    <property type="molecule type" value="Genomic_DNA"/>
</dbReference>